<name>A0A512AXX5_9BACT</name>
<proteinExistence type="predicted"/>
<evidence type="ECO:0008006" key="6">
    <source>
        <dbReference type="Google" id="ProtNLM"/>
    </source>
</evidence>
<feature type="signal peptide" evidence="1">
    <location>
        <begin position="1"/>
        <end position="38"/>
    </location>
</feature>
<organism evidence="4 5">
    <name type="scientific">Adhaeribacter aerolatus</name>
    <dbReference type="NCBI Taxonomy" id="670289"/>
    <lineage>
        <taxon>Bacteria</taxon>
        <taxon>Pseudomonadati</taxon>
        <taxon>Bacteroidota</taxon>
        <taxon>Cytophagia</taxon>
        <taxon>Cytophagales</taxon>
        <taxon>Hymenobacteraceae</taxon>
        <taxon>Adhaeribacter</taxon>
    </lineage>
</organism>
<dbReference type="InterPro" id="IPR013783">
    <property type="entry name" value="Ig-like_fold"/>
</dbReference>
<dbReference type="InterPro" id="IPR026444">
    <property type="entry name" value="Secre_tail"/>
</dbReference>
<sequence length="2103" mass="220513">MQKNFTHLIQAVARARNYSAAIATLLFILLLQANTASAQASLPAPTQTNSTLCEFRVGSPNSVTFNSSYTASNGNNDRATTLHWEYSPTGANNSWSTVNPSGGTVNGVTTSSFSGNVANTTLTLTNVPVGYSGQYRAVYVRVVTNGNNTTTTTLARTAPATLTVNAFPTASINNAPSTLTFCSGGSVNLDAGTGSSSFTYQWQKQNQDGSYSNITNPNVNTTPYLLPASTSGNYRVIVGNNSCTSISNPVTVRVIQTPTASITANRSLTFCENQEVVLTAGATFADPTNAPAVGNLRYAWYRNSQLIPDETLPTYTARTSGNYSVIITNVDGTITCPSNQPSVTVNVIPLPVTNISAPNGTSACPATPNGTGGTVLLSANPVNNTYDPATAIYTWYKVDANGDNTLIPDANSRDYLASTTGRYRVQVTTPTTQCAKFSDNLITATILSPTTAINNYRPQVYFCEGGLTTANPILLTAAQGDNYTYTWYKKDIQNNTQLVVGDARTISVDQPGFYYVVIAIANSCTTESALTEVTQAPAITNNTITSPTTTICEGTAPGTITGIAPNGGVGTAFTYQWQISFDGENFTFIEDADARGINYSPGNLTQTTWFRRVATSLCSEPSNSVQITVNPAIQSNTITAPAVTTICAGISSPIIDGNVPVIGDGTVLYTFRWESSTTSATEDFSAATGTNNTQTYNPGSLAQTTWFRRVVLSGPCTNISNEVVKITVIPQPTANAGPDLSACPKPGQVAGEEITEFTLNNANGDFGTFEWSVVPGGTATAQILNPNQLRPTVNVIGFGTVILQLTTTSTTCGTQVSDQVTLTANPLPTATASSPEPTKCIAVGSNTTNFEVNGEITNTNDYAWIIVRTTGNATASIPTTLQSSVTVTGTGSVTLQLVAKTDFCQAGSAEVTLTVNPLPTATAAVAANEQTAKCVPLGTSSTTFQLNGQSNGNFVWTQVGSTGATASFESGAENTINPIVTVTGVGTVTLRLTTTSEVGCGEPATSDVILSLNQTPQVALADFPVELCTTTGIFPLTGGSFNGTTGATNAGTYSYNGPSGGVYSVTAANGAVNWFFDPSKAGAGQWSITYTVTANGQCANSATKTLSVKTSPVAPTFTGVTDGATIFSGEGNKTLSGTLVGATSGTFSGFGVSSTGTGSGTFNPCAAFSEAIAAAGTPDATTVNVAITYRVSNDNQCSNSITKNVTINKSVYQAVVTSSLKPFCRGDNVAHTVRLYREAVIIYPYLTNAAGEPIRLNGTLVGPQEFPVSNPAYPFPAGTTEAAKLLAWRFFNPVVVSGTEITSGLTYQWNKNQKEKGNGELGGQGADAQVFSNAGLSSLDYYSAYVTTNSSCPVLSNLVSSRTYTGQISGYAITLAANKNPICPSDAVTFTATLDETFPIAWTSINLRLNWILVTANGQRSVLRTNGYDGTPASLQYTTTALQNGDKISIEFTSDINGAYVGSKCFAEILPTNAITMIVAINQTLTGGSYCAGNTGTVRMNGSQVGISYQLLLNGSPVGNPVAGTGTGMNFNNLTAGSYTVQAIASGSTCLTYGPVALTENPLPEAPSGGNQTVCSNGTSTQTLTASATVPSGFSLIWYTSLSGTGTTASPTQVGVGSKTYYAALQNLTTSCIGPRTAITLTINAQPAAPIAANKTICSDGSASQTLTASATIPPGFNIIWYTSETDFGATSTPTQTGVGTANYWAAAQSQTTLCIGPRTKVTLTINPLPTANAGVNQENCTPGLTTTFDLAGTAAFGNFTWSVASNPNNLPVAIANPNQLNSKVTITGSGTITLKLTTISSFGCGTVSDEVDLVVNKVLNEEPEINEPNNLSYFQPATFTVESTNSNVNWTYRWFIIYSTGLPIEQKDQTGTTLTVPAEKMTTDFIGVQVVQVAPEGICYNTKFSSLAETSDLTILPVELLYLKATKQNNNVVELEWATAMEQNSEGFEVQVSQDAKNFRTLAFVASKAGGNTNQKQVYTFHDKENGKYGTRYYRLMQRDMNGDAEYFGPKAVKIGESVESLSAYPNPFTSEVNLEIQAEASGSLHVVVTNAAGAKILERTFAAEKGSNRETLRFSSSLPQGMYIITTRLNGKTSHFKLMKQ</sequence>
<dbReference type="Gene3D" id="2.60.40.10">
    <property type="entry name" value="Immunoglobulins"/>
    <property type="match status" value="2"/>
</dbReference>
<dbReference type="OrthoDB" id="842906at2"/>
<comment type="caution">
    <text evidence="4">The sequence shown here is derived from an EMBL/GenBank/DDBJ whole genome shotgun (WGS) entry which is preliminary data.</text>
</comment>
<feature type="chain" id="PRO_5021754664" description="Ig-like domain-containing protein" evidence="1">
    <location>
        <begin position="39"/>
        <end position="2103"/>
    </location>
</feature>
<dbReference type="Proteomes" id="UP000321532">
    <property type="component" value="Unassembled WGS sequence"/>
</dbReference>
<keyword evidence="5" id="KW-1185">Reference proteome</keyword>
<evidence type="ECO:0000313" key="4">
    <source>
        <dbReference type="EMBL" id="GEO04553.1"/>
    </source>
</evidence>
<dbReference type="InterPro" id="IPR044023">
    <property type="entry name" value="Ig_7"/>
</dbReference>
<keyword evidence="1" id="KW-0732">Signal</keyword>
<dbReference type="Pfam" id="PF18962">
    <property type="entry name" value="Por_Secre_tail"/>
    <property type="match status" value="1"/>
</dbReference>
<dbReference type="Pfam" id="PF19081">
    <property type="entry name" value="Ig_7"/>
    <property type="match status" value="1"/>
</dbReference>
<evidence type="ECO:0000259" key="3">
    <source>
        <dbReference type="Pfam" id="PF19081"/>
    </source>
</evidence>
<accession>A0A512AXX5</accession>
<gene>
    <name evidence="4" type="ORF">AAE02nite_22170</name>
</gene>
<evidence type="ECO:0000313" key="5">
    <source>
        <dbReference type="Proteomes" id="UP000321532"/>
    </source>
</evidence>
<dbReference type="EMBL" id="BJYS01000015">
    <property type="protein sequence ID" value="GEO04553.1"/>
    <property type="molecule type" value="Genomic_DNA"/>
</dbReference>
<dbReference type="NCBIfam" id="TIGR04183">
    <property type="entry name" value="Por_Secre_tail"/>
    <property type="match status" value="1"/>
</dbReference>
<evidence type="ECO:0000256" key="1">
    <source>
        <dbReference type="SAM" id="SignalP"/>
    </source>
</evidence>
<protein>
    <recommendedName>
        <fullName evidence="6">Ig-like domain-containing protein</fullName>
    </recommendedName>
</protein>
<feature type="domain" description="Ig-like" evidence="3">
    <location>
        <begin position="1647"/>
        <end position="1728"/>
    </location>
</feature>
<feature type="domain" description="Secretion system C-terminal sorting" evidence="2">
    <location>
        <begin position="2026"/>
        <end position="2097"/>
    </location>
</feature>
<dbReference type="RefSeq" id="WP_146897813.1">
    <property type="nucleotide sequence ID" value="NZ_BJYS01000015.1"/>
</dbReference>
<reference evidence="4 5" key="1">
    <citation type="submission" date="2019-07" db="EMBL/GenBank/DDBJ databases">
        <title>Whole genome shotgun sequence of Adhaeribacter aerolatus NBRC 106133.</title>
        <authorList>
            <person name="Hosoyama A."/>
            <person name="Uohara A."/>
            <person name="Ohji S."/>
            <person name="Ichikawa N."/>
        </authorList>
    </citation>
    <scope>NUCLEOTIDE SEQUENCE [LARGE SCALE GENOMIC DNA]</scope>
    <source>
        <strain evidence="4 5">NBRC 106133</strain>
    </source>
</reference>
<evidence type="ECO:0000259" key="2">
    <source>
        <dbReference type="Pfam" id="PF18962"/>
    </source>
</evidence>